<gene>
    <name evidence="2" type="ORF">TRSC58_01724</name>
</gene>
<keyword evidence="1" id="KW-1133">Transmembrane helix</keyword>
<dbReference type="Proteomes" id="UP000031737">
    <property type="component" value="Unassembled WGS sequence"/>
</dbReference>
<feature type="transmembrane region" description="Helical" evidence="1">
    <location>
        <begin position="205"/>
        <end position="222"/>
    </location>
</feature>
<keyword evidence="1" id="KW-0472">Membrane</keyword>
<accession>A0A061J553</accession>
<dbReference type="EMBL" id="AUPL01001724">
    <property type="protein sequence ID" value="ESL10543.1"/>
    <property type="molecule type" value="Genomic_DNA"/>
</dbReference>
<organism evidence="2 3">
    <name type="scientific">Trypanosoma rangeli SC58</name>
    <dbReference type="NCBI Taxonomy" id="429131"/>
    <lineage>
        <taxon>Eukaryota</taxon>
        <taxon>Discoba</taxon>
        <taxon>Euglenozoa</taxon>
        <taxon>Kinetoplastea</taxon>
        <taxon>Metakinetoplastina</taxon>
        <taxon>Trypanosomatida</taxon>
        <taxon>Trypanosomatidae</taxon>
        <taxon>Trypanosoma</taxon>
        <taxon>Herpetosoma</taxon>
    </lineage>
</organism>
<evidence type="ECO:0000313" key="2">
    <source>
        <dbReference type="EMBL" id="ESL10543.1"/>
    </source>
</evidence>
<evidence type="ECO:0000256" key="1">
    <source>
        <dbReference type="SAM" id="Phobius"/>
    </source>
</evidence>
<dbReference type="VEuPathDB" id="TriTrypDB:TRSC58_01724"/>
<comment type="caution">
    <text evidence="2">The sequence shown here is derived from an EMBL/GenBank/DDBJ whole genome shotgun (WGS) entry which is preliminary data.</text>
</comment>
<feature type="transmembrane region" description="Helical" evidence="1">
    <location>
        <begin position="526"/>
        <end position="544"/>
    </location>
</feature>
<reference evidence="2 3" key="1">
    <citation type="submission" date="2013-07" db="EMBL/GenBank/DDBJ databases">
        <authorList>
            <person name="Stoco P.H."/>
            <person name="Wagner G."/>
            <person name="Gerber A."/>
            <person name="Zaha A."/>
            <person name="Thompson C."/>
            <person name="Bartholomeu D.C."/>
            <person name="Luckemeyer D.D."/>
            <person name="Bahia D."/>
            <person name="Loreto E."/>
            <person name="Prestes E.B."/>
            <person name="Lima F.M."/>
            <person name="Rodrigues-Luiz G."/>
            <person name="Vallejo G.A."/>
            <person name="Filho J.F."/>
            <person name="Monteiro K.M."/>
            <person name="Tyler K.M."/>
            <person name="de Almeida L.G."/>
            <person name="Ortiz M.F."/>
            <person name="Siervo M.A."/>
            <person name="de Moraes M.H."/>
            <person name="Cunha O.L."/>
            <person name="Mendonca-Neto R."/>
            <person name="Silva R."/>
            <person name="Teixeira S.M."/>
            <person name="Murta S.M."/>
            <person name="Sincero T.C."/>
            <person name="Mendes T.A."/>
            <person name="Urmenyi T.P."/>
            <person name="Silva V.G."/>
            <person name="da Rocha W.D."/>
            <person name="Andersson B."/>
            <person name="Romanha A.J."/>
            <person name="Steindel M."/>
            <person name="de Vasconcelos A.T."/>
            <person name="Grisard E.C."/>
        </authorList>
    </citation>
    <scope>NUCLEOTIDE SEQUENCE [LARGE SCALE GENOMIC DNA]</scope>
    <source>
        <strain evidence="2 3">SC58</strain>
    </source>
</reference>
<evidence type="ECO:0000313" key="3">
    <source>
        <dbReference type="Proteomes" id="UP000031737"/>
    </source>
</evidence>
<dbReference type="AlphaFoldDB" id="A0A061J553"/>
<sequence>MASEVQRAENSCSEAATFSSLAGLHIDLHNLPMRRSARNQRSMAVERNLQIKTLSTTNAGNNATASPLNAEDLGKQMAATEASNKISSRALLSATGLRSMRSVSCMEIGVGESSPDTSTREMGSVHTSLLDLGQPREREGSTTIGTGTSGKEKFPGFMKKSTVISSRSPMSPGASRLEDTMEPNTISLEGMLREASKIHGIRLKWVLYGVMVLTITIFLFLIGEFRSLVKDTVVVPEEESVVISSATAVNQLEWLQLAVRNTLHGFDLARSSLDHALMNRTFEFLCRSIGGAPLVFATYDGRMGAPRMASYTCPASAFAPVDAPPSMNVLHELPRGFPCMAVYRSDYIIAMMNSTSGSEVLTVILQKEPVGRLLLANYMPSYSALTLRHHTTSFLFTEFASSNFVVAMHTLDQTYTSYAVAQPTPLSLTLQDYFKRICAVGQAPVWHTVVRPDVNASDMLEYDAHGSHNMKPGPHVEYNGVWGSVSRVAICGVVCSHPEENECTTANPTSVWFIVDDRPLRQEAEMALVAVSIVGVFALFLILATLVTAYLSISVPLHHLTSLIFNTMGDKRKKTRQQRWIFRYTRYFWPGDLQALVRTFQLLSFCFRFNKKYVPQHVLEQQVRALQNRKDYCGAPSLRGLNQKKRVKKMGRRITWTPGLLIRWIWRYLSKPFLWRKRLPLWAS</sequence>
<keyword evidence="3" id="KW-1185">Reference proteome</keyword>
<keyword evidence="1" id="KW-0812">Transmembrane</keyword>
<protein>
    <submittedName>
        <fullName evidence="2">Uncharacterized protein</fullName>
    </submittedName>
</protein>
<proteinExistence type="predicted"/>
<dbReference type="OrthoDB" id="272748at2759"/>
<name>A0A061J553_TRYRA</name>